<comment type="similarity">
    <text evidence="1">Belongs to the leucine-binding protein family.</text>
</comment>
<name>A0A561Q7X8_9HYPH</name>
<organism evidence="6 7">
    <name type="scientific">Neorhizobium alkalisoli</name>
    <dbReference type="NCBI Taxonomy" id="528178"/>
    <lineage>
        <taxon>Bacteria</taxon>
        <taxon>Pseudomonadati</taxon>
        <taxon>Pseudomonadota</taxon>
        <taxon>Alphaproteobacteria</taxon>
        <taxon>Hyphomicrobiales</taxon>
        <taxon>Rhizobiaceae</taxon>
        <taxon>Rhizobium/Agrobacterium group</taxon>
        <taxon>Neorhizobium</taxon>
    </lineage>
</organism>
<feature type="signal peptide" evidence="4">
    <location>
        <begin position="1"/>
        <end position="26"/>
    </location>
</feature>
<protein>
    <submittedName>
        <fullName evidence="6">Amino acid/amide ABC transporter substrate-binding protein (HAAT family)</fullName>
    </submittedName>
</protein>
<evidence type="ECO:0000256" key="3">
    <source>
        <dbReference type="ARBA" id="ARBA00022970"/>
    </source>
</evidence>
<keyword evidence="3" id="KW-0813">Transport</keyword>
<proteinExistence type="inferred from homology"/>
<dbReference type="InterPro" id="IPR028081">
    <property type="entry name" value="Leu-bd"/>
</dbReference>
<feature type="domain" description="Leucine-binding protein" evidence="5">
    <location>
        <begin position="30"/>
        <end position="347"/>
    </location>
</feature>
<dbReference type="Pfam" id="PF13458">
    <property type="entry name" value="Peripla_BP_6"/>
    <property type="match status" value="1"/>
</dbReference>
<dbReference type="EMBL" id="VIWP01000014">
    <property type="protein sequence ID" value="TWF46494.1"/>
    <property type="molecule type" value="Genomic_DNA"/>
</dbReference>
<dbReference type="AlphaFoldDB" id="A0A561Q7X8"/>
<evidence type="ECO:0000313" key="7">
    <source>
        <dbReference type="Proteomes" id="UP000320653"/>
    </source>
</evidence>
<gene>
    <name evidence="6" type="ORF">FHW37_11463</name>
</gene>
<dbReference type="Proteomes" id="UP000320653">
    <property type="component" value="Unassembled WGS sequence"/>
</dbReference>
<reference evidence="6 7" key="1">
    <citation type="submission" date="2019-06" db="EMBL/GenBank/DDBJ databases">
        <title>Sorghum-associated microbial communities from plants grown in Nebraska, USA.</title>
        <authorList>
            <person name="Schachtman D."/>
        </authorList>
    </citation>
    <scope>NUCLEOTIDE SEQUENCE [LARGE SCALE GENOMIC DNA]</scope>
    <source>
        <strain evidence="6 7">1225</strain>
    </source>
</reference>
<evidence type="ECO:0000256" key="1">
    <source>
        <dbReference type="ARBA" id="ARBA00010062"/>
    </source>
</evidence>
<evidence type="ECO:0000256" key="4">
    <source>
        <dbReference type="SAM" id="SignalP"/>
    </source>
</evidence>
<feature type="chain" id="PRO_5021900184" evidence="4">
    <location>
        <begin position="27"/>
        <end position="387"/>
    </location>
</feature>
<dbReference type="PANTHER" id="PTHR30483">
    <property type="entry name" value="LEUCINE-SPECIFIC-BINDING PROTEIN"/>
    <property type="match status" value="1"/>
</dbReference>
<comment type="caution">
    <text evidence="6">The sequence shown here is derived from an EMBL/GenBank/DDBJ whole genome shotgun (WGS) entry which is preliminary data.</text>
</comment>
<dbReference type="PANTHER" id="PTHR30483:SF6">
    <property type="entry name" value="PERIPLASMIC BINDING PROTEIN OF ABC TRANSPORTER FOR NATURAL AMINO ACIDS"/>
    <property type="match status" value="1"/>
</dbReference>
<dbReference type="InterPro" id="IPR028082">
    <property type="entry name" value="Peripla_BP_I"/>
</dbReference>
<dbReference type="OrthoDB" id="9791590at2"/>
<keyword evidence="7" id="KW-1185">Reference proteome</keyword>
<keyword evidence="2 4" id="KW-0732">Signal</keyword>
<keyword evidence="3" id="KW-0029">Amino-acid transport</keyword>
<dbReference type="SUPFAM" id="SSF53822">
    <property type="entry name" value="Periplasmic binding protein-like I"/>
    <property type="match status" value="1"/>
</dbReference>
<dbReference type="GO" id="GO:0006865">
    <property type="term" value="P:amino acid transport"/>
    <property type="evidence" value="ECO:0007669"/>
    <property type="project" value="UniProtKB-KW"/>
</dbReference>
<evidence type="ECO:0000313" key="6">
    <source>
        <dbReference type="EMBL" id="TWF46494.1"/>
    </source>
</evidence>
<dbReference type="InterPro" id="IPR051010">
    <property type="entry name" value="BCAA_transport"/>
</dbReference>
<accession>A0A561Q7X8</accession>
<sequence>MRHLHTSFAAFALFSATAMSTPSASAAELVIGELHPITGQASYYGIPMSRGMQLAIKQINDQGGLKIGDETYQVRLETGDDQATGVAGVAATRKLIANSVKYIIGPQSSPVASAVAPIMKSADVVQIIDGSTAENIVNNVNTFRTTVTAGTYDDAVVKIADIRKSQTIAFLTNRLAAGFMVTEKDLVAKLEKGSHKVVSQSYFKVGDTDFSAQITQIMQLKPDALFLRDAPVEDALITKQARQLGYKGDIVWEVNAPATTVVKNITDEDMNGVYNGIPPKTDYFVDRKTPAAMALREAYKAMFNADLGENSAISYDSANLLFVALQKAKSTDPKAVAEALKTVKVSEIPRLVTEFVPQKDGLLFEEGQAKLPTLAQVWKDGAWHLVN</sequence>
<dbReference type="RefSeq" id="WP_145643159.1">
    <property type="nucleotide sequence ID" value="NZ_VIWP01000014.1"/>
</dbReference>
<dbReference type="Gene3D" id="3.40.50.2300">
    <property type="match status" value="2"/>
</dbReference>
<evidence type="ECO:0000259" key="5">
    <source>
        <dbReference type="Pfam" id="PF13458"/>
    </source>
</evidence>
<evidence type="ECO:0000256" key="2">
    <source>
        <dbReference type="ARBA" id="ARBA00022729"/>
    </source>
</evidence>